<dbReference type="Proteomes" id="UP000281406">
    <property type="component" value="Unassembled WGS sequence"/>
</dbReference>
<accession>A0A3N0XEY1</accession>
<evidence type="ECO:0000313" key="2">
    <source>
        <dbReference type="Proteomes" id="UP000281406"/>
    </source>
</evidence>
<reference evidence="1 2" key="1">
    <citation type="submission" date="2018-10" db="EMBL/GenBank/DDBJ databases">
        <title>Genome assembly for a Yunnan-Guizhou Plateau 3E fish, Anabarilius grahami (Regan), and its evolutionary and genetic applications.</title>
        <authorList>
            <person name="Jiang W."/>
        </authorList>
    </citation>
    <scope>NUCLEOTIDE SEQUENCE [LARGE SCALE GENOMIC DNA]</scope>
    <source>
        <strain evidence="1">AG-KIZ</strain>
        <tissue evidence="1">Muscle</tissue>
    </source>
</reference>
<keyword evidence="2" id="KW-1185">Reference proteome</keyword>
<comment type="caution">
    <text evidence="1">The sequence shown here is derived from an EMBL/GenBank/DDBJ whole genome shotgun (WGS) entry which is preliminary data.</text>
</comment>
<dbReference type="AlphaFoldDB" id="A0A3N0XEY1"/>
<sequence>MEFRRCIPPCSHFIASDDPHSKCVKCLGFSHVREAVHGTSACKFCENLLLKTLRSRLAVFEKESSVFPCGAPEAVEASRESATRGSDVELEDMESKQTGLALSLPPSPKHTRWVLPVEFLGDYLCPIPEARETVSFGLDDVIYTAASNSEDFRPASADF</sequence>
<gene>
    <name evidence="1" type="ORF">DPX16_21617</name>
</gene>
<evidence type="ECO:0000313" key="1">
    <source>
        <dbReference type="EMBL" id="ROI15914.1"/>
    </source>
</evidence>
<protein>
    <submittedName>
        <fullName evidence="1">Uncharacterized protein</fullName>
    </submittedName>
</protein>
<name>A0A3N0XEY1_ANAGA</name>
<proteinExistence type="predicted"/>
<organism evidence="1 2">
    <name type="scientific">Anabarilius grahami</name>
    <name type="common">Kanglang fish</name>
    <name type="synonym">Barilius grahami</name>
    <dbReference type="NCBI Taxonomy" id="495550"/>
    <lineage>
        <taxon>Eukaryota</taxon>
        <taxon>Metazoa</taxon>
        <taxon>Chordata</taxon>
        <taxon>Craniata</taxon>
        <taxon>Vertebrata</taxon>
        <taxon>Euteleostomi</taxon>
        <taxon>Actinopterygii</taxon>
        <taxon>Neopterygii</taxon>
        <taxon>Teleostei</taxon>
        <taxon>Ostariophysi</taxon>
        <taxon>Cypriniformes</taxon>
        <taxon>Xenocyprididae</taxon>
        <taxon>Xenocypridinae</taxon>
        <taxon>Xenocypridinae incertae sedis</taxon>
        <taxon>Anabarilius</taxon>
    </lineage>
</organism>
<dbReference type="EMBL" id="RJVU01077109">
    <property type="protein sequence ID" value="ROI15914.1"/>
    <property type="molecule type" value="Genomic_DNA"/>
</dbReference>